<dbReference type="PANTHER" id="PTHR43788:SF8">
    <property type="entry name" value="DNA-BINDING PROTEIN SMUBP-2"/>
    <property type="match status" value="1"/>
</dbReference>
<comment type="caution">
    <text evidence="8">The sequence shown here is derived from an EMBL/GenBank/DDBJ whole genome shotgun (WGS) entry which is preliminary data.</text>
</comment>
<feature type="coiled-coil region" evidence="6">
    <location>
        <begin position="485"/>
        <end position="512"/>
    </location>
</feature>
<reference evidence="8 9" key="1">
    <citation type="journal article" date="2019" name="Int. J. Syst. Evol. Microbiol.">
        <title>The Global Catalogue of Microorganisms (GCM) 10K type strain sequencing project: providing services to taxonomists for standard genome sequencing and annotation.</title>
        <authorList>
            <consortium name="The Broad Institute Genomics Platform"/>
            <consortium name="The Broad Institute Genome Sequencing Center for Infectious Disease"/>
            <person name="Wu L."/>
            <person name="Ma J."/>
        </authorList>
    </citation>
    <scope>NUCLEOTIDE SEQUENCE [LARGE SCALE GENOMIC DNA]</scope>
    <source>
        <strain evidence="8 9">JCM 16013</strain>
    </source>
</reference>
<feature type="domain" description="AAA+ ATPase" evidence="7">
    <location>
        <begin position="361"/>
        <end position="1031"/>
    </location>
</feature>
<sequence length="1329" mass="146522">MAERQARIPEHWHRWWIARAAQADPAGSVTLELTMSERGKLAQKLDNARCTGEDIALDLEMITSFRRRPVTARYPDPAYEIKTPSYWLLAANVDWDGVSGVAQVVDLGRHRIPDMNPLISPLVRGRLYSAREPVAFDLASALRAYEESVIAAKAYAAEAAYGNAPSTPRAARLAALDRRLLPALALLSLIEKRDEVAAATTVRGTLDAAGSAHAPGERPEAADFVRIRLDEANAAFVEDTDVMVDFRDGSPPIPAEVADVQGRDLAVRPRSATDVENLEAREGPLWVIRQAKPRIKWAANNAINRARTGAVVGDWDMLTRLVIDPAKLPQVRVDATECPGSAIGSRLSAEQETAVRRAVEARHAFFIQGPPGTGKTTVIAEIVRRLVRRGERILLAAPMHVAVDEVLSKVREDPAVWPMRVAAESKNIRPAFADLREDALAASVARRLKQTVTSSEDPWSEEEKLIAHRVELLIGLRTAQRLHSAASQRLLREALEEVVAELEARLAAISEDEAKYRTLVNAADAADREWGQEEHALDAQITAALDHLRSIDRRLSDAQSVSQQAAAGLAESERQQNQAQDRLNSLTAKMAAARAAIAQASTVIARMEKEAELAARRQESARNALAGLYAEAESRQEAANHASHIVVKSERSSGAIKLWFADRGRGQLSRLRAEHRRAQEQAARAFAKAAASEKKIGKADSKLRSQQAEITEQRRILQQQQIQILGEDADHQAASTEAQRWTDRVADDRARMHAAETQATELRHERDAAREQADQLAARRSIVRGRRTRARRRSELERGLVAKAEEEGRDTAAELAATRTRLVQLKEDVAAKRQLLEQARATALPLLGEVLPADLDRAVDEATGRRARIASLRALRQRWRELLGADREESGSLEDRLDQFGRIAVDATNLVCTTTAGIAGSPSARDADFDTLILDEASRVVDVDFLIPAVRARRWILVGDEHQLPPYVDQEVEQHVHAMLALDHLEHTASAPPSDTDPLDAAISWVAASHAQAAPTRPIRVAPTTSIARALLEDGSWDAHYRQHLADTLARLEDGLSGVQGGTDPEPIAALISELAIGQAVSRFERCVTVPEADRLVSRMTIQRRMVPSIAALVNEPVYDGRYQSPHPEELERLGIAAFTGPRYPAPLAFYDTGRSSRSERLVGTGFVNDFEADLVVKILRMWDDMATASNQTAPPTYSVLSFYKAQASLIDRRLRRTPLTRLQRGVVNAIDKIQGQESDLVIISFVRALRDRRGRPRRPGPGTLMWLQDLHRLNVAVTRARRALALVGDRPTLEALRGDDSAVRFYRNLFSLLDDGAEGTVYVPDSAL</sequence>
<feature type="coiled-coil region" evidence="6">
    <location>
        <begin position="752"/>
        <end position="779"/>
    </location>
</feature>
<dbReference type="EMBL" id="BAAAQM010000004">
    <property type="protein sequence ID" value="GAA1956794.1"/>
    <property type="molecule type" value="Genomic_DNA"/>
</dbReference>
<dbReference type="Pfam" id="PF13086">
    <property type="entry name" value="AAA_11"/>
    <property type="match status" value="1"/>
</dbReference>
<dbReference type="Proteomes" id="UP001499854">
    <property type="component" value="Unassembled WGS sequence"/>
</dbReference>
<evidence type="ECO:0000256" key="6">
    <source>
        <dbReference type="SAM" id="Coils"/>
    </source>
</evidence>
<keyword evidence="6" id="KW-0175">Coiled coil</keyword>
<gene>
    <name evidence="8" type="ORF">GCM10009838_10930</name>
</gene>
<dbReference type="RefSeq" id="WP_344655812.1">
    <property type="nucleotide sequence ID" value="NZ_BAAAQM010000004.1"/>
</dbReference>
<evidence type="ECO:0000256" key="3">
    <source>
        <dbReference type="ARBA" id="ARBA00022801"/>
    </source>
</evidence>
<evidence type="ECO:0000256" key="1">
    <source>
        <dbReference type="ARBA" id="ARBA00007913"/>
    </source>
</evidence>
<keyword evidence="3" id="KW-0378">Hydrolase</keyword>
<dbReference type="InterPro" id="IPR027417">
    <property type="entry name" value="P-loop_NTPase"/>
</dbReference>
<protein>
    <recommendedName>
        <fullName evidence="7">AAA+ ATPase domain-containing protein</fullName>
    </recommendedName>
</protein>
<dbReference type="InterPro" id="IPR041679">
    <property type="entry name" value="DNA2/NAM7-like_C"/>
</dbReference>
<evidence type="ECO:0000256" key="5">
    <source>
        <dbReference type="ARBA" id="ARBA00022840"/>
    </source>
</evidence>
<keyword evidence="9" id="KW-1185">Reference proteome</keyword>
<keyword evidence="5" id="KW-0067">ATP-binding</keyword>
<dbReference type="Pfam" id="PF13087">
    <property type="entry name" value="AAA_12"/>
    <property type="match status" value="1"/>
</dbReference>
<feature type="coiled-coil region" evidence="6">
    <location>
        <begin position="661"/>
        <end position="723"/>
    </location>
</feature>
<evidence type="ECO:0000259" key="7">
    <source>
        <dbReference type="SMART" id="SM00382"/>
    </source>
</evidence>
<proteinExistence type="inferred from homology"/>
<organism evidence="8 9">
    <name type="scientific">Catenulispora subtropica</name>
    <dbReference type="NCBI Taxonomy" id="450798"/>
    <lineage>
        <taxon>Bacteria</taxon>
        <taxon>Bacillati</taxon>
        <taxon>Actinomycetota</taxon>
        <taxon>Actinomycetes</taxon>
        <taxon>Catenulisporales</taxon>
        <taxon>Catenulisporaceae</taxon>
        <taxon>Catenulispora</taxon>
    </lineage>
</organism>
<dbReference type="InterPro" id="IPR047187">
    <property type="entry name" value="SF1_C_Upf1"/>
</dbReference>
<evidence type="ECO:0000313" key="9">
    <source>
        <dbReference type="Proteomes" id="UP001499854"/>
    </source>
</evidence>
<evidence type="ECO:0000313" key="8">
    <source>
        <dbReference type="EMBL" id="GAA1956794.1"/>
    </source>
</evidence>
<keyword evidence="4" id="KW-0347">Helicase</keyword>
<dbReference type="InterPro" id="IPR003593">
    <property type="entry name" value="AAA+_ATPase"/>
</dbReference>
<comment type="similarity">
    <text evidence="1">Belongs to the DNA2/NAM7 helicase family.</text>
</comment>
<name>A0ABN2QS50_9ACTN</name>
<dbReference type="Gene3D" id="3.40.50.300">
    <property type="entry name" value="P-loop containing nucleotide triphosphate hydrolases"/>
    <property type="match status" value="3"/>
</dbReference>
<evidence type="ECO:0000256" key="4">
    <source>
        <dbReference type="ARBA" id="ARBA00022806"/>
    </source>
</evidence>
<dbReference type="CDD" id="cd18808">
    <property type="entry name" value="SF1_C_Upf1"/>
    <property type="match status" value="1"/>
</dbReference>
<evidence type="ECO:0000256" key="2">
    <source>
        <dbReference type="ARBA" id="ARBA00022741"/>
    </source>
</evidence>
<feature type="coiled-coil region" evidence="6">
    <location>
        <begin position="569"/>
        <end position="624"/>
    </location>
</feature>
<accession>A0ABN2QS50</accession>
<dbReference type="SMART" id="SM00382">
    <property type="entry name" value="AAA"/>
    <property type="match status" value="1"/>
</dbReference>
<keyword evidence="2" id="KW-0547">Nucleotide-binding</keyword>
<dbReference type="InterPro" id="IPR050534">
    <property type="entry name" value="Coronavir_polyprotein_1ab"/>
</dbReference>
<dbReference type="PANTHER" id="PTHR43788">
    <property type="entry name" value="DNA2/NAM7 HELICASE FAMILY MEMBER"/>
    <property type="match status" value="1"/>
</dbReference>
<dbReference type="SUPFAM" id="SSF52540">
    <property type="entry name" value="P-loop containing nucleoside triphosphate hydrolases"/>
    <property type="match status" value="1"/>
</dbReference>
<dbReference type="InterPro" id="IPR041677">
    <property type="entry name" value="DNA2/NAM7_AAA_11"/>
</dbReference>